<feature type="region of interest" description="Disordered" evidence="1">
    <location>
        <begin position="440"/>
        <end position="461"/>
    </location>
</feature>
<dbReference type="AlphaFoldDB" id="A0A372ZU41"/>
<sequence>MPFTDGVPLLPLGAALDRIADEVPRLGGPHLGDPSVERLAEALEVTACRLRRTEGDGPQPMWLTTLAHELDDADSVLRQGEHVAGPDRVRRVCVAIVCLEEIVAHTAGPGAGQVRLRAVGHHVPPIAAPRSAAPPPVPELPWRGPVLADAVLGGHLRHLRECQGMARADVTARLPAALQDIDVDVLEVGHGPVLREKVSDGHLPALLRAYGAGALTATDFEHCLTVNARTRPGYFMDRGPARAHRYQLLEQQASSVLLVGALLIPAALRVPAYDQAVAEKEAPRLRVADTVATRPATLVPDRGCPLCRAYRADQLHGPQAATAWLRQVGAERAANFEDRLRAPDTPPTTLLLDSDLLRRPEDAPGVHADQMLHLAHLARTTALRVRVLPPAAGVALTSDTAELTLRDGRTLSAVWGLFDITYQHGDDLRPHTALERALPPEESTRLLERAAAGDLPRRTRW</sequence>
<dbReference type="EMBL" id="QVIG01000001">
    <property type="protein sequence ID" value="RGD59436.1"/>
    <property type="molecule type" value="Genomic_DNA"/>
</dbReference>
<comment type="caution">
    <text evidence="3">The sequence shown here is derived from an EMBL/GenBank/DDBJ whole genome shotgun (WGS) entry which is preliminary data.</text>
</comment>
<organism evidence="3 4">
    <name type="scientific">Kitasatospora xanthocidica</name>
    <dbReference type="NCBI Taxonomy" id="83382"/>
    <lineage>
        <taxon>Bacteria</taxon>
        <taxon>Bacillati</taxon>
        <taxon>Actinomycetota</taxon>
        <taxon>Actinomycetes</taxon>
        <taxon>Kitasatosporales</taxon>
        <taxon>Streptomycetaceae</taxon>
        <taxon>Kitasatospora</taxon>
    </lineage>
</organism>
<evidence type="ECO:0000256" key="1">
    <source>
        <dbReference type="SAM" id="MobiDB-lite"/>
    </source>
</evidence>
<name>A0A372ZU41_9ACTN</name>
<protein>
    <recommendedName>
        <fullName evidence="2">DUF5753 domain-containing protein</fullName>
    </recommendedName>
</protein>
<dbReference type="Proteomes" id="UP000263377">
    <property type="component" value="Unassembled WGS sequence"/>
</dbReference>
<evidence type="ECO:0000313" key="4">
    <source>
        <dbReference type="Proteomes" id="UP000263377"/>
    </source>
</evidence>
<feature type="domain" description="DUF5753" evidence="2">
    <location>
        <begin position="331"/>
        <end position="449"/>
    </location>
</feature>
<dbReference type="Pfam" id="PF19054">
    <property type="entry name" value="DUF5753"/>
    <property type="match status" value="1"/>
</dbReference>
<proteinExistence type="predicted"/>
<dbReference type="InterPro" id="IPR043917">
    <property type="entry name" value="DUF5753"/>
</dbReference>
<evidence type="ECO:0000313" key="3">
    <source>
        <dbReference type="EMBL" id="RGD59436.1"/>
    </source>
</evidence>
<reference evidence="3 4" key="1">
    <citation type="submission" date="2018-08" db="EMBL/GenBank/DDBJ databases">
        <title>Diversity &amp; Physiological Properties of Lignin-Decomposing Actinobacteria from Soil.</title>
        <authorList>
            <person name="Roh S.G."/>
            <person name="Kim S.B."/>
        </authorList>
    </citation>
    <scope>NUCLEOTIDE SEQUENCE [LARGE SCALE GENOMIC DNA]</scope>
    <source>
        <strain evidence="3 4">MMS17-GH009</strain>
    </source>
</reference>
<gene>
    <name evidence="3" type="ORF">DR950_18015</name>
</gene>
<keyword evidence="4" id="KW-1185">Reference proteome</keyword>
<accession>A0A372ZU41</accession>
<evidence type="ECO:0000259" key="2">
    <source>
        <dbReference type="Pfam" id="PF19054"/>
    </source>
</evidence>